<feature type="binding site" evidence="7">
    <location>
        <position position="101"/>
    </location>
    <ligand>
        <name>Cu cation</name>
        <dbReference type="ChEBI" id="CHEBI:23378"/>
    </ligand>
</feature>
<dbReference type="Gene3D" id="2.60.40.420">
    <property type="entry name" value="Cupredoxins - blue copper proteins"/>
    <property type="match status" value="1"/>
</dbReference>
<dbReference type="EMBL" id="FNDN01000001">
    <property type="protein sequence ID" value="SDH16329.1"/>
    <property type="molecule type" value="Genomic_DNA"/>
</dbReference>
<evidence type="ECO:0000256" key="4">
    <source>
        <dbReference type="ARBA" id="ARBA00022764"/>
    </source>
</evidence>
<comment type="cofactor">
    <cofactor evidence="7">
        <name>Cu cation</name>
        <dbReference type="ChEBI" id="CHEBI:23378"/>
    </cofactor>
    <text evidence="7">Binds 1 copper ion per subunit.</text>
</comment>
<keyword evidence="3 7" id="KW-0479">Metal-binding</keyword>
<comment type="subcellular location">
    <subcellularLocation>
        <location evidence="1">Periplasm</location>
    </subcellularLocation>
</comment>
<evidence type="ECO:0000256" key="7">
    <source>
        <dbReference type="PIRSR" id="PIRSR602386-1"/>
    </source>
</evidence>
<dbReference type="Pfam" id="PF00127">
    <property type="entry name" value="Copper-bind"/>
    <property type="match status" value="1"/>
</dbReference>
<dbReference type="PROSITE" id="PS51257">
    <property type="entry name" value="PROKAR_LIPOPROTEIN"/>
    <property type="match status" value="1"/>
</dbReference>
<gene>
    <name evidence="10" type="ORF">SAMN05444695_101330</name>
</gene>
<feature type="binding site" evidence="7">
    <location>
        <position position="104"/>
    </location>
    <ligand>
        <name>Cu cation</name>
        <dbReference type="ChEBI" id="CHEBI:23378"/>
    </ligand>
</feature>
<evidence type="ECO:0000313" key="10">
    <source>
        <dbReference type="EMBL" id="SDH16329.1"/>
    </source>
</evidence>
<evidence type="ECO:0000256" key="3">
    <source>
        <dbReference type="ARBA" id="ARBA00022723"/>
    </source>
</evidence>
<proteinExistence type="predicted"/>
<evidence type="ECO:0000256" key="6">
    <source>
        <dbReference type="ARBA" id="ARBA00023008"/>
    </source>
</evidence>
<evidence type="ECO:0000256" key="1">
    <source>
        <dbReference type="ARBA" id="ARBA00004418"/>
    </source>
</evidence>
<dbReference type="PANTHER" id="PTHR36507">
    <property type="entry name" value="BLL1555 PROTEIN"/>
    <property type="match status" value="1"/>
</dbReference>
<name>A0A1G8A5W6_9NOCA</name>
<keyword evidence="8" id="KW-0732">Signal</keyword>
<sequence>MKKLLALLVASLAAFTVSACSGADASSAEPAVVVEVKNMAYSPATVTIEKGQTVQWQFDDSGLPHDVVGDGALGETLRSELLTEGTYSYTFEEAGTFSYHCTPHPAMVGTVIVQ</sequence>
<protein>
    <submittedName>
        <fullName evidence="10">Plastocyanin</fullName>
    </submittedName>
</protein>
<dbReference type="Proteomes" id="UP000183263">
    <property type="component" value="Unassembled WGS sequence"/>
</dbReference>
<accession>A0A1G8A5W6</accession>
<dbReference type="InterPro" id="IPR008972">
    <property type="entry name" value="Cupredoxin"/>
</dbReference>
<organism evidence="10 11">
    <name type="scientific">Rhodococcus triatomae</name>
    <dbReference type="NCBI Taxonomy" id="300028"/>
    <lineage>
        <taxon>Bacteria</taxon>
        <taxon>Bacillati</taxon>
        <taxon>Actinomycetota</taxon>
        <taxon>Actinomycetes</taxon>
        <taxon>Mycobacteriales</taxon>
        <taxon>Nocardiaceae</taxon>
        <taxon>Rhodococcus</taxon>
    </lineage>
</organism>
<dbReference type="InterPro" id="IPR000923">
    <property type="entry name" value="BlueCu_1"/>
</dbReference>
<keyword evidence="5" id="KW-0249">Electron transport</keyword>
<dbReference type="OrthoDB" id="574459at2"/>
<feature type="domain" description="Blue (type 1) copper" evidence="9">
    <location>
        <begin position="32"/>
        <end position="114"/>
    </location>
</feature>
<feature type="chain" id="PRO_5039650002" evidence="8">
    <location>
        <begin position="20"/>
        <end position="114"/>
    </location>
</feature>
<dbReference type="PANTHER" id="PTHR36507:SF1">
    <property type="entry name" value="BLL1555 PROTEIN"/>
    <property type="match status" value="1"/>
</dbReference>
<feature type="signal peptide" evidence="8">
    <location>
        <begin position="1"/>
        <end position="19"/>
    </location>
</feature>
<feature type="binding site" evidence="7">
    <location>
        <position position="65"/>
    </location>
    <ligand>
        <name>Cu cation</name>
        <dbReference type="ChEBI" id="CHEBI:23378"/>
    </ligand>
</feature>
<evidence type="ECO:0000256" key="5">
    <source>
        <dbReference type="ARBA" id="ARBA00022982"/>
    </source>
</evidence>
<keyword evidence="11" id="KW-1185">Reference proteome</keyword>
<keyword evidence="2" id="KW-0813">Transport</keyword>
<dbReference type="AlphaFoldDB" id="A0A1G8A5W6"/>
<evidence type="ECO:0000259" key="9">
    <source>
        <dbReference type="Pfam" id="PF00127"/>
    </source>
</evidence>
<dbReference type="PRINTS" id="PR00155">
    <property type="entry name" value="AMICYANIN"/>
</dbReference>
<keyword evidence="6 7" id="KW-0186">Copper</keyword>
<dbReference type="SUPFAM" id="SSF49503">
    <property type="entry name" value="Cupredoxins"/>
    <property type="match status" value="1"/>
</dbReference>
<dbReference type="InterPro" id="IPR002386">
    <property type="entry name" value="Amicyanin/Pseudoazurin"/>
</dbReference>
<reference evidence="10 11" key="1">
    <citation type="submission" date="2016-10" db="EMBL/GenBank/DDBJ databases">
        <authorList>
            <person name="de Groot N.N."/>
        </authorList>
    </citation>
    <scope>NUCLEOTIDE SEQUENCE [LARGE SCALE GENOMIC DNA]</scope>
    <source>
        <strain evidence="10 11">DSM 44892</strain>
    </source>
</reference>
<keyword evidence="4" id="KW-0574">Periplasm</keyword>
<evidence type="ECO:0000313" key="11">
    <source>
        <dbReference type="Proteomes" id="UP000183263"/>
    </source>
</evidence>
<dbReference type="GO" id="GO:0042597">
    <property type="term" value="C:periplasmic space"/>
    <property type="evidence" value="ECO:0007669"/>
    <property type="project" value="UniProtKB-SubCell"/>
</dbReference>
<dbReference type="RefSeq" id="WP_072738016.1">
    <property type="nucleotide sequence ID" value="NZ_CP048813.1"/>
</dbReference>
<dbReference type="InterPro" id="IPR052721">
    <property type="entry name" value="ET_Amicyanin"/>
</dbReference>
<dbReference type="GO" id="GO:0005507">
    <property type="term" value="F:copper ion binding"/>
    <property type="evidence" value="ECO:0007669"/>
    <property type="project" value="InterPro"/>
</dbReference>
<evidence type="ECO:0000256" key="8">
    <source>
        <dbReference type="SAM" id="SignalP"/>
    </source>
</evidence>
<evidence type="ECO:0000256" key="2">
    <source>
        <dbReference type="ARBA" id="ARBA00022448"/>
    </source>
</evidence>
<dbReference type="GO" id="GO:0009055">
    <property type="term" value="F:electron transfer activity"/>
    <property type="evidence" value="ECO:0007669"/>
    <property type="project" value="InterPro"/>
</dbReference>